<feature type="region of interest" description="Disordered" evidence="2">
    <location>
        <begin position="125"/>
        <end position="147"/>
    </location>
</feature>
<dbReference type="Proteomes" id="UP000620124">
    <property type="component" value="Unassembled WGS sequence"/>
</dbReference>
<dbReference type="EMBL" id="JACAZI010000003">
    <property type="protein sequence ID" value="KAF7364744.1"/>
    <property type="molecule type" value="Genomic_DNA"/>
</dbReference>
<protein>
    <submittedName>
        <fullName evidence="3">Uncharacterized protein</fullName>
    </submittedName>
</protein>
<comment type="caution">
    <text evidence="3">The sequence shown here is derived from an EMBL/GenBank/DDBJ whole genome shotgun (WGS) entry which is preliminary data.</text>
</comment>
<feature type="coiled-coil region" evidence="1">
    <location>
        <begin position="27"/>
        <end position="56"/>
    </location>
</feature>
<keyword evidence="4" id="KW-1185">Reference proteome</keyword>
<dbReference type="AlphaFoldDB" id="A0A8H6YU74"/>
<accession>A0A8H6YU74</accession>
<evidence type="ECO:0000313" key="3">
    <source>
        <dbReference type="EMBL" id="KAF7364744.1"/>
    </source>
</evidence>
<evidence type="ECO:0000256" key="2">
    <source>
        <dbReference type="SAM" id="MobiDB-lite"/>
    </source>
</evidence>
<sequence length="175" mass="19169">MGPPPKLCASVGVYDFVVATSERGMNENSTTKAAAEAEAEVEAEKAEARRHKVNRTQKKGNASAVLRSLRVWRVSAARVGTASLVFGPKLTMKKRLSEETQSRVPLLKAPRRARLIRRLQLQGDRRTNLSKPRPIHRSGSAPTSLPIPAATLNAGRALQKLFDRSAFGTFRLGML</sequence>
<keyword evidence="1" id="KW-0175">Coiled coil</keyword>
<organism evidence="3 4">
    <name type="scientific">Mycena venus</name>
    <dbReference type="NCBI Taxonomy" id="2733690"/>
    <lineage>
        <taxon>Eukaryota</taxon>
        <taxon>Fungi</taxon>
        <taxon>Dikarya</taxon>
        <taxon>Basidiomycota</taxon>
        <taxon>Agaricomycotina</taxon>
        <taxon>Agaricomycetes</taxon>
        <taxon>Agaricomycetidae</taxon>
        <taxon>Agaricales</taxon>
        <taxon>Marasmiineae</taxon>
        <taxon>Mycenaceae</taxon>
        <taxon>Mycena</taxon>
    </lineage>
</organism>
<evidence type="ECO:0000256" key="1">
    <source>
        <dbReference type="SAM" id="Coils"/>
    </source>
</evidence>
<evidence type="ECO:0000313" key="4">
    <source>
        <dbReference type="Proteomes" id="UP000620124"/>
    </source>
</evidence>
<proteinExistence type="predicted"/>
<reference evidence="3" key="1">
    <citation type="submission" date="2020-05" db="EMBL/GenBank/DDBJ databases">
        <title>Mycena genomes resolve the evolution of fungal bioluminescence.</title>
        <authorList>
            <person name="Tsai I.J."/>
        </authorList>
    </citation>
    <scope>NUCLEOTIDE SEQUENCE</scope>
    <source>
        <strain evidence="3">CCC161011</strain>
    </source>
</reference>
<gene>
    <name evidence="3" type="ORF">MVEN_00344200</name>
</gene>
<name>A0A8H6YU74_9AGAR</name>